<dbReference type="PANTHER" id="PTHR34039:SF1">
    <property type="entry name" value="UPF0102 PROTEIN YRAN"/>
    <property type="match status" value="1"/>
</dbReference>
<evidence type="ECO:0000313" key="3">
    <source>
        <dbReference type="EMBL" id="PJA20228.1"/>
    </source>
</evidence>
<dbReference type="CDD" id="cd20736">
    <property type="entry name" value="PoNe_Nuclease"/>
    <property type="match status" value="1"/>
</dbReference>
<dbReference type="PANTHER" id="PTHR34039">
    <property type="entry name" value="UPF0102 PROTEIN YRAN"/>
    <property type="match status" value="1"/>
</dbReference>
<reference evidence="4" key="1">
    <citation type="submission" date="2017-09" db="EMBL/GenBank/DDBJ databases">
        <title>Depth-based differentiation of microbial function through sediment-hosted aquifers and enrichment of novel symbionts in the deep terrestrial subsurface.</title>
        <authorList>
            <person name="Probst A.J."/>
            <person name="Ladd B."/>
            <person name="Jarett J.K."/>
            <person name="Geller-Mcgrath D.E."/>
            <person name="Sieber C.M.K."/>
            <person name="Emerson J.B."/>
            <person name="Anantharaman K."/>
            <person name="Thomas B.C."/>
            <person name="Malmstrom R."/>
            <person name="Stieglmeier M."/>
            <person name="Klingl A."/>
            <person name="Woyke T."/>
            <person name="Ryan C.M."/>
            <person name="Banfield J.F."/>
        </authorList>
    </citation>
    <scope>NUCLEOTIDE SEQUENCE [LARGE SCALE GENOMIC DNA]</scope>
</reference>
<dbReference type="Proteomes" id="UP000230137">
    <property type="component" value="Unassembled WGS sequence"/>
</dbReference>
<proteinExistence type="inferred from homology"/>
<dbReference type="NCBIfam" id="NF009150">
    <property type="entry name" value="PRK12497.1-3"/>
    <property type="match status" value="1"/>
</dbReference>
<dbReference type="SUPFAM" id="SSF52980">
    <property type="entry name" value="Restriction endonuclease-like"/>
    <property type="match status" value="1"/>
</dbReference>
<dbReference type="NCBIfam" id="TIGR00252">
    <property type="entry name" value="YraN family protein"/>
    <property type="match status" value="1"/>
</dbReference>
<dbReference type="Gene3D" id="3.40.1350.10">
    <property type="match status" value="1"/>
</dbReference>
<gene>
    <name evidence="3" type="ORF">COX60_02370</name>
</gene>
<evidence type="ECO:0000256" key="2">
    <source>
        <dbReference type="HAMAP-Rule" id="MF_00048"/>
    </source>
</evidence>
<evidence type="ECO:0000313" key="4">
    <source>
        <dbReference type="Proteomes" id="UP000230137"/>
    </source>
</evidence>
<dbReference type="EMBL" id="PFQF01000033">
    <property type="protein sequence ID" value="PJA20228.1"/>
    <property type="molecule type" value="Genomic_DNA"/>
</dbReference>
<sequence length="123" mass="14484">MTMFRKKLGGQGEKHALEYLQKKGYRLIAQNYYNYIGEIDLIMRDKKTIVFIEVKTKTELEFGNPLEMIDTRKQKKLLECIKVYVQKNNLFDEEVRIDAVSVVVDIWGNKLKIEHIENAVTDD</sequence>
<dbReference type="InterPro" id="IPR011856">
    <property type="entry name" value="tRNA_endonuc-like_dom_sf"/>
</dbReference>
<dbReference type="InterPro" id="IPR011335">
    <property type="entry name" value="Restrct_endonuc-II-like"/>
</dbReference>
<dbReference type="GO" id="GO:0003676">
    <property type="term" value="F:nucleic acid binding"/>
    <property type="evidence" value="ECO:0007669"/>
    <property type="project" value="InterPro"/>
</dbReference>
<dbReference type="Pfam" id="PF02021">
    <property type="entry name" value="UPF0102"/>
    <property type="match status" value="1"/>
</dbReference>
<comment type="caution">
    <text evidence="3">The sequence shown here is derived from an EMBL/GenBank/DDBJ whole genome shotgun (WGS) entry which is preliminary data.</text>
</comment>
<dbReference type="InterPro" id="IPR003509">
    <property type="entry name" value="UPF0102_YraN-like"/>
</dbReference>
<dbReference type="AlphaFoldDB" id="A0A2M7W3R9"/>
<name>A0A2M7W3R9_9BACT</name>
<dbReference type="HAMAP" id="MF_00048">
    <property type="entry name" value="UPF0102"/>
    <property type="match status" value="1"/>
</dbReference>
<organism evidence="3 4">
    <name type="scientific">Candidatus Berkelbacteria bacterium CG_4_10_14_0_2_um_filter_35_9_33_12</name>
    <dbReference type="NCBI Taxonomy" id="1974499"/>
    <lineage>
        <taxon>Bacteria</taxon>
        <taxon>Candidatus Berkelbacteria</taxon>
    </lineage>
</organism>
<evidence type="ECO:0000256" key="1">
    <source>
        <dbReference type="ARBA" id="ARBA00006738"/>
    </source>
</evidence>
<protein>
    <recommendedName>
        <fullName evidence="2">UPF0102 protein COX60_02370</fullName>
    </recommendedName>
</protein>
<accession>A0A2M7W3R9</accession>
<comment type="similarity">
    <text evidence="1 2">Belongs to the UPF0102 family.</text>
</comment>